<dbReference type="PANTHER" id="PTHR35908:SF1">
    <property type="entry name" value="CONSERVED PROTEIN"/>
    <property type="match status" value="1"/>
</dbReference>
<dbReference type="PANTHER" id="PTHR35908">
    <property type="entry name" value="HYPOTHETICAL FUSION PROTEIN"/>
    <property type="match status" value="1"/>
</dbReference>
<gene>
    <name evidence="2" type="ORF">ACFSJ0_15470</name>
</gene>
<dbReference type="EMBL" id="JBHUCM010000013">
    <property type="protein sequence ID" value="MFD1538453.1"/>
    <property type="molecule type" value="Genomic_DNA"/>
</dbReference>
<sequence>MAVLREIVFHCERAPALARFWAEVLDGYQVRPYDDAEIERLARLGRTPDTDPNVALDGPGPILFFSEVTDRKATGNRVHLDVVAIDRRAEINRLITHGASVVREFDTWTIMRDPEGNEFCVTDPR</sequence>
<reference evidence="3" key="1">
    <citation type="journal article" date="2019" name="Int. J. Syst. Evol. Microbiol.">
        <title>The Global Catalogue of Microorganisms (GCM) 10K type strain sequencing project: providing services to taxonomists for standard genome sequencing and annotation.</title>
        <authorList>
            <consortium name="The Broad Institute Genomics Platform"/>
            <consortium name="The Broad Institute Genome Sequencing Center for Infectious Disease"/>
            <person name="Wu L."/>
            <person name="Ma J."/>
        </authorList>
    </citation>
    <scope>NUCLEOTIDE SEQUENCE [LARGE SCALE GENOMIC DNA]</scope>
    <source>
        <strain evidence="3">CGMCC 1.15399</strain>
    </source>
</reference>
<comment type="caution">
    <text evidence="2">The sequence shown here is derived from an EMBL/GenBank/DDBJ whole genome shotgun (WGS) entry which is preliminary data.</text>
</comment>
<evidence type="ECO:0000313" key="3">
    <source>
        <dbReference type="Proteomes" id="UP001597097"/>
    </source>
</evidence>
<protein>
    <submittedName>
        <fullName evidence="2">VOC family protein</fullName>
    </submittedName>
</protein>
<feature type="domain" description="Glyoxalase-like" evidence="1">
    <location>
        <begin position="6"/>
        <end position="122"/>
    </location>
</feature>
<dbReference type="Proteomes" id="UP001597097">
    <property type="component" value="Unassembled WGS sequence"/>
</dbReference>
<dbReference type="RefSeq" id="WP_219527244.1">
    <property type="nucleotide sequence ID" value="NZ_JAHKRM010000002.1"/>
</dbReference>
<evidence type="ECO:0000313" key="2">
    <source>
        <dbReference type="EMBL" id="MFD1538453.1"/>
    </source>
</evidence>
<name>A0ABW4G894_9ACTN</name>
<evidence type="ECO:0000259" key="1">
    <source>
        <dbReference type="Pfam" id="PF18029"/>
    </source>
</evidence>
<accession>A0ABW4G894</accession>
<organism evidence="2 3">
    <name type="scientific">Nonomuraea guangzhouensis</name>
    <dbReference type="NCBI Taxonomy" id="1291555"/>
    <lineage>
        <taxon>Bacteria</taxon>
        <taxon>Bacillati</taxon>
        <taxon>Actinomycetota</taxon>
        <taxon>Actinomycetes</taxon>
        <taxon>Streptosporangiales</taxon>
        <taxon>Streptosporangiaceae</taxon>
        <taxon>Nonomuraea</taxon>
    </lineage>
</organism>
<keyword evidence="3" id="KW-1185">Reference proteome</keyword>
<dbReference type="Pfam" id="PF18029">
    <property type="entry name" value="Glyoxalase_6"/>
    <property type="match status" value="1"/>
</dbReference>
<dbReference type="InterPro" id="IPR041581">
    <property type="entry name" value="Glyoxalase_6"/>
</dbReference>
<proteinExistence type="predicted"/>